<keyword evidence="6" id="KW-0804">Transcription</keyword>
<keyword evidence="6" id="KW-0678">Repressor</keyword>
<evidence type="ECO:0000256" key="2">
    <source>
        <dbReference type="ARBA" id="ARBA00022741"/>
    </source>
</evidence>
<keyword evidence="2 6" id="KW-0547">Nucleotide-binding</keyword>
<evidence type="ECO:0000313" key="8">
    <source>
        <dbReference type="EMBL" id="MDT0596668.1"/>
    </source>
</evidence>
<dbReference type="PANTHER" id="PTHR12835">
    <property type="entry name" value="BIOTIN PROTEIN LIGASE"/>
    <property type="match status" value="1"/>
</dbReference>
<keyword evidence="9" id="KW-1185">Reference proteome</keyword>
<dbReference type="PROSITE" id="PS51733">
    <property type="entry name" value="BPL_LPL_CATALYTIC"/>
    <property type="match status" value="1"/>
</dbReference>
<dbReference type="InterPro" id="IPR003142">
    <property type="entry name" value="BPL_C"/>
</dbReference>
<proteinExistence type="inferred from homology"/>
<dbReference type="InterPro" id="IPR036390">
    <property type="entry name" value="WH_DNA-bd_sf"/>
</dbReference>
<evidence type="ECO:0000256" key="5">
    <source>
        <dbReference type="ARBA" id="ARBA00047846"/>
    </source>
</evidence>
<comment type="caution">
    <text evidence="8">The sequence shown here is derived from an EMBL/GenBank/DDBJ whole genome shotgun (WGS) entry which is preliminary data.</text>
</comment>
<comment type="function">
    <text evidence="6">Acts both as a biotin--[acetyl-CoA-carboxylase] ligase and a biotin-operon repressor. In the presence of ATP, BirA activates biotin to form the BirA-biotinyl-5'-adenylate (BirA-bio-5'-AMP or holoBirA) complex. HoloBirA can either transfer the biotinyl moiety to the biotin carboxyl carrier protein (BCCP) subunit of acetyl-CoA carboxylase, or bind to the biotin operator site and inhibit transcription of the operon.</text>
</comment>
<dbReference type="InterPro" id="IPR030855">
    <property type="entry name" value="Bifunct_BirA"/>
</dbReference>
<dbReference type="CDD" id="cd16442">
    <property type="entry name" value="BPL"/>
    <property type="match status" value="1"/>
</dbReference>
<dbReference type="SUPFAM" id="SSF46785">
    <property type="entry name" value="Winged helix' DNA-binding domain"/>
    <property type="match status" value="1"/>
</dbReference>
<dbReference type="RefSeq" id="WP_311370195.1">
    <property type="nucleotide sequence ID" value="NZ_JAVRHX010000009.1"/>
</dbReference>
<keyword evidence="3 6" id="KW-0067">ATP-binding</keyword>
<dbReference type="Gene3D" id="1.10.10.10">
    <property type="entry name" value="Winged helix-like DNA-binding domain superfamily/Winged helix DNA-binding domain"/>
    <property type="match status" value="1"/>
</dbReference>
<comment type="similarity">
    <text evidence="6">Belongs to the biotin--protein ligase family.</text>
</comment>
<dbReference type="EMBL" id="JAVRHX010000009">
    <property type="protein sequence ID" value="MDT0596668.1"/>
    <property type="molecule type" value="Genomic_DNA"/>
</dbReference>
<dbReference type="Pfam" id="PF03099">
    <property type="entry name" value="BPL_LplA_LipB"/>
    <property type="match status" value="1"/>
</dbReference>
<dbReference type="Gene3D" id="2.30.30.100">
    <property type="match status" value="1"/>
</dbReference>
<dbReference type="Pfam" id="PF08279">
    <property type="entry name" value="HTH_11"/>
    <property type="match status" value="1"/>
</dbReference>
<dbReference type="Gene3D" id="3.30.930.10">
    <property type="entry name" value="Bira Bifunctional Protein, Domain 2"/>
    <property type="match status" value="1"/>
</dbReference>
<keyword evidence="6" id="KW-0238">DNA-binding</keyword>
<dbReference type="InterPro" id="IPR008988">
    <property type="entry name" value="Transcriptional_repressor_C"/>
</dbReference>
<evidence type="ECO:0000256" key="6">
    <source>
        <dbReference type="HAMAP-Rule" id="MF_00978"/>
    </source>
</evidence>
<sequence>MNKITSQQLRTELLNCLNDGNFHSGEALAEQFGLSRSAISNHIKALGHLGLEIFSVKGRGYQLATKIDLLSHNSICKGMQVEQASLVQVENIVSSTNDILKQQSQELSQEQSKNGMVCLAEAQTDGRGRRGRKWVSPYGASLYFSMLWQFDNGYQAMSGLSIMVGVVLNNTLAQFGVTSSRLKWPNDVYGNNKKLAGILIEVEGQADASVSAIIGIGLNLRLPNDLQGIDQAFTDLSDLLEKPFSRNELSKKLIENLWLALPVFEAQGLNPFIEDWDEADLYKNQEVVLISGDKRVKGVARGIDNSGALLLETDQKIKPYYGGEISVRPA</sequence>
<feature type="domain" description="BPL/LPL catalytic" evidence="7">
    <location>
        <begin position="80"/>
        <end position="265"/>
    </location>
</feature>
<dbReference type="InterPro" id="IPR004143">
    <property type="entry name" value="BPL_LPL_catalytic"/>
</dbReference>
<evidence type="ECO:0000256" key="4">
    <source>
        <dbReference type="ARBA" id="ARBA00023267"/>
    </source>
</evidence>
<evidence type="ECO:0000259" key="7">
    <source>
        <dbReference type="PROSITE" id="PS51733"/>
    </source>
</evidence>
<dbReference type="SUPFAM" id="SSF50037">
    <property type="entry name" value="C-terminal domain of transcriptional repressors"/>
    <property type="match status" value="1"/>
</dbReference>
<dbReference type="InterPro" id="IPR045864">
    <property type="entry name" value="aa-tRNA-synth_II/BPL/LPL"/>
</dbReference>
<dbReference type="EC" id="6.3.4.15" evidence="6"/>
<organism evidence="8 9">
    <name type="scientific">Glaciecola petra</name>
    <dbReference type="NCBI Taxonomy" id="3075602"/>
    <lineage>
        <taxon>Bacteria</taxon>
        <taxon>Pseudomonadati</taxon>
        <taxon>Pseudomonadota</taxon>
        <taxon>Gammaproteobacteria</taxon>
        <taxon>Alteromonadales</taxon>
        <taxon>Alteromonadaceae</taxon>
        <taxon>Glaciecola</taxon>
    </lineage>
</organism>
<evidence type="ECO:0000313" key="9">
    <source>
        <dbReference type="Proteomes" id="UP001253545"/>
    </source>
</evidence>
<keyword evidence="1 6" id="KW-0436">Ligase</keyword>
<evidence type="ECO:0000256" key="1">
    <source>
        <dbReference type="ARBA" id="ARBA00022598"/>
    </source>
</evidence>
<dbReference type="Proteomes" id="UP001253545">
    <property type="component" value="Unassembled WGS sequence"/>
</dbReference>
<feature type="binding site" evidence="6">
    <location>
        <position position="194"/>
    </location>
    <ligand>
        <name>biotin</name>
        <dbReference type="ChEBI" id="CHEBI:57586"/>
    </ligand>
</feature>
<dbReference type="PANTHER" id="PTHR12835:SF5">
    <property type="entry name" value="BIOTIN--PROTEIN LIGASE"/>
    <property type="match status" value="1"/>
</dbReference>
<keyword evidence="4 6" id="KW-0092">Biotin</keyword>
<dbReference type="InterPro" id="IPR004408">
    <property type="entry name" value="Biotin_CoA_COase_ligase"/>
</dbReference>
<accession>A0ABU2ZVJ1</accession>
<gene>
    <name evidence="6 8" type="primary">birA</name>
    <name evidence="8" type="ORF">RM552_17555</name>
</gene>
<feature type="binding site" evidence="6">
    <location>
        <begin position="127"/>
        <end position="129"/>
    </location>
    <ligand>
        <name>biotin</name>
        <dbReference type="ChEBI" id="CHEBI:57586"/>
    </ligand>
</feature>
<comment type="catalytic activity">
    <reaction evidence="5 6">
        <text>biotin + L-lysyl-[protein] + ATP = N(6)-biotinyl-L-lysyl-[protein] + AMP + diphosphate + H(+)</text>
        <dbReference type="Rhea" id="RHEA:11756"/>
        <dbReference type="Rhea" id="RHEA-COMP:9752"/>
        <dbReference type="Rhea" id="RHEA-COMP:10505"/>
        <dbReference type="ChEBI" id="CHEBI:15378"/>
        <dbReference type="ChEBI" id="CHEBI:29969"/>
        <dbReference type="ChEBI" id="CHEBI:30616"/>
        <dbReference type="ChEBI" id="CHEBI:33019"/>
        <dbReference type="ChEBI" id="CHEBI:57586"/>
        <dbReference type="ChEBI" id="CHEBI:83144"/>
        <dbReference type="ChEBI" id="CHEBI:456215"/>
        <dbReference type="EC" id="6.3.4.15"/>
    </reaction>
</comment>
<dbReference type="NCBIfam" id="NF008847">
    <property type="entry name" value="PRK11886.1-2"/>
    <property type="match status" value="1"/>
</dbReference>
<feature type="binding site" evidence="6">
    <location>
        <position position="123"/>
    </location>
    <ligand>
        <name>biotin</name>
        <dbReference type="ChEBI" id="CHEBI:57586"/>
    </ligand>
</feature>
<evidence type="ECO:0000256" key="3">
    <source>
        <dbReference type="ARBA" id="ARBA00022840"/>
    </source>
</evidence>
<dbReference type="NCBIfam" id="TIGR00121">
    <property type="entry name" value="birA_ligase"/>
    <property type="match status" value="1"/>
</dbReference>
<keyword evidence="6" id="KW-0805">Transcription regulation</keyword>
<dbReference type="HAMAP" id="MF_00978">
    <property type="entry name" value="Bifunct_BirA"/>
    <property type="match status" value="1"/>
</dbReference>
<feature type="binding site" evidence="6">
    <location>
        <begin position="95"/>
        <end position="97"/>
    </location>
    <ligand>
        <name>biotin</name>
        <dbReference type="ChEBI" id="CHEBI:57586"/>
    </ligand>
</feature>
<dbReference type="InterPro" id="IPR036388">
    <property type="entry name" value="WH-like_DNA-bd_sf"/>
</dbReference>
<reference evidence="8 9" key="1">
    <citation type="submission" date="2023-09" db="EMBL/GenBank/DDBJ databases">
        <authorList>
            <person name="Rey-Velasco X."/>
        </authorList>
    </citation>
    <scope>NUCLEOTIDE SEQUENCE [LARGE SCALE GENOMIC DNA]</scope>
    <source>
        <strain evidence="8 9">P117</strain>
    </source>
</reference>
<dbReference type="GO" id="GO:0004077">
    <property type="term" value="F:biotin--[biotin carboxyl-carrier protein] ligase activity"/>
    <property type="evidence" value="ECO:0007669"/>
    <property type="project" value="UniProtKB-EC"/>
</dbReference>
<dbReference type="InterPro" id="IPR013196">
    <property type="entry name" value="HTH_11"/>
</dbReference>
<name>A0ABU2ZVJ1_9ALTE</name>
<feature type="DNA-binding region" description="H-T-H motif" evidence="6">
    <location>
        <begin position="25"/>
        <end position="44"/>
    </location>
</feature>
<protein>
    <recommendedName>
        <fullName evidence="6">Bifunctional ligase/repressor BirA</fullName>
    </recommendedName>
    <alternativeName>
        <fullName evidence="6">Biotin operon repressor</fullName>
    </alternativeName>
    <alternativeName>
        <fullName evidence="6">Biotin--[acetyl-CoA-carboxylase] ligase</fullName>
        <ecNumber evidence="6">6.3.4.15</ecNumber>
    </alternativeName>
    <alternativeName>
        <fullName evidence="6">Biotin--protein ligase</fullName>
    </alternativeName>
    <alternativeName>
        <fullName evidence="6">Biotin-[acetyl-CoA carboxylase] synthetase</fullName>
    </alternativeName>
</protein>
<dbReference type="SUPFAM" id="SSF55681">
    <property type="entry name" value="Class II aaRS and biotin synthetases"/>
    <property type="match status" value="1"/>
</dbReference>
<dbReference type="Pfam" id="PF02237">
    <property type="entry name" value="BPL_C"/>
    <property type="match status" value="1"/>
</dbReference>